<sequence length="370" mass="42401">MNSLSTKLIGTFTFALLCLFCQAQNLVQNPSFEKFEQCPVKLGNLNTDVVQWSTPTLGSTDYFHSCSIHMGTPKNFNGEQAAKFGSGYSGLYLYAPDDYREYLQGELIGTLEKGKQYELSFFISLAERSDFAIREFGVLFTDNPLKFETKRNISRKVRYSEANNRYHYLRIPDSEFFRDTQDWVEVRTTFEAKGTERFMILGNFENNAATLTTKRKRLARQGAYYYLDRVSLSSPGKSGTVTEASVPIEDEVAYELGEEHTFKNVLFAFDEYHLDSEAREEVLTVYNYLAKHPTYQITVHGHTDNVGTATYNQRLSERRSEAVARELRRLGLPKSRISWSGKGGREPLASNDSEEGRQENRRVSFFLSNE</sequence>
<dbReference type="PRINTS" id="PR01021">
    <property type="entry name" value="OMPADOMAIN"/>
</dbReference>
<organism evidence="7 8">
    <name type="scientific">Lentiprolixibacter aurantiacus</name>
    <dbReference type="NCBI Taxonomy" id="2993939"/>
    <lineage>
        <taxon>Bacteria</taxon>
        <taxon>Pseudomonadati</taxon>
        <taxon>Bacteroidota</taxon>
        <taxon>Flavobacteriia</taxon>
        <taxon>Flavobacteriales</taxon>
        <taxon>Flavobacteriaceae</taxon>
        <taxon>Lentiprolixibacter</taxon>
    </lineage>
</organism>
<dbReference type="Pfam" id="PF00691">
    <property type="entry name" value="OmpA"/>
    <property type="match status" value="1"/>
</dbReference>
<reference evidence="7" key="1">
    <citation type="submission" date="2022-11" db="EMBL/GenBank/DDBJ databases">
        <title>The characterization of three novel Bacteroidetes species and genomic analysis of their roles in tidal elemental geochemical cycles.</title>
        <authorList>
            <person name="Ma K.-J."/>
        </authorList>
    </citation>
    <scope>NUCLEOTIDE SEQUENCE</scope>
    <source>
        <strain evidence="7">M415</strain>
    </source>
</reference>
<evidence type="ECO:0000259" key="6">
    <source>
        <dbReference type="PROSITE" id="PS51123"/>
    </source>
</evidence>
<feature type="region of interest" description="Disordered" evidence="4">
    <location>
        <begin position="338"/>
        <end position="370"/>
    </location>
</feature>
<proteinExistence type="predicted"/>
<evidence type="ECO:0000256" key="3">
    <source>
        <dbReference type="PROSITE-ProRule" id="PRU00473"/>
    </source>
</evidence>
<feature type="signal peptide" evidence="5">
    <location>
        <begin position="1"/>
        <end position="23"/>
    </location>
</feature>
<name>A0AAE3MPG7_9FLAO</name>
<protein>
    <submittedName>
        <fullName evidence="7">OmpA family protein</fullName>
    </submittedName>
</protein>
<evidence type="ECO:0000256" key="4">
    <source>
        <dbReference type="SAM" id="MobiDB-lite"/>
    </source>
</evidence>
<dbReference type="CDD" id="cd07185">
    <property type="entry name" value="OmpA_C-like"/>
    <property type="match status" value="1"/>
</dbReference>
<dbReference type="GO" id="GO:0009279">
    <property type="term" value="C:cell outer membrane"/>
    <property type="evidence" value="ECO:0007669"/>
    <property type="project" value="UniProtKB-SubCell"/>
</dbReference>
<dbReference type="PANTHER" id="PTHR30329">
    <property type="entry name" value="STATOR ELEMENT OF FLAGELLAR MOTOR COMPLEX"/>
    <property type="match status" value="1"/>
</dbReference>
<accession>A0AAE3MPG7</accession>
<dbReference type="Gene3D" id="3.30.1330.60">
    <property type="entry name" value="OmpA-like domain"/>
    <property type="match status" value="1"/>
</dbReference>
<dbReference type="PANTHER" id="PTHR30329:SF17">
    <property type="entry name" value="LIPOPROTEIN YFIB-RELATED"/>
    <property type="match status" value="1"/>
</dbReference>
<comment type="caution">
    <text evidence="7">The sequence shown here is derived from an EMBL/GenBank/DDBJ whole genome shotgun (WGS) entry which is preliminary data.</text>
</comment>
<dbReference type="Gene3D" id="2.60.120.260">
    <property type="entry name" value="Galactose-binding domain-like"/>
    <property type="match status" value="1"/>
</dbReference>
<dbReference type="InterPro" id="IPR050330">
    <property type="entry name" value="Bact_OuterMem_StrucFunc"/>
</dbReference>
<dbReference type="InterPro" id="IPR006664">
    <property type="entry name" value="OMP_bac"/>
</dbReference>
<dbReference type="PRINTS" id="PR01023">
    <property type="entry name" value="NAFLGMOTY"/>
</dbReference>
<gene>
    <name evidence="7" type="ORF">OO016_13350</name>
</gene>
<dbReference type="InterPro" id="IPR036737">
    <property type="entry name" value="OmpA-like_sf"/>
</dbReference>
<evidence type="ECO:0000256" key="2">
    <source>
        <dbReference type="ARBA" id="ARBA00023136"/>
    </source>
</evidence>
<evidence type="ECO:0000313" key="8">
    <source>
        <dbReference type="Proteomes" id="UP001207116"/>
    </source>
</evidence>
<dbReference type="RefSeq" id="WP_266014980.1">
    <property type="nucleotide sequence ID" value="NZ_JAPFQP010000004.1"/>
</dbReference>
<evidence type="ECO:0000256" key="5">
    <source>
        <dbReference type="SAM" id="SignalP"/>
    </source>
</evidence>
<evidence type="ECO:0000313" key="7">
    <source>
        <dbReference type="EMBL" id="MCX2720594.1"/>
    </source>
</evidence>
<dbReference type="AlphaFoldDB" id="A0AAE3MPG7"/>
<feature type="domain" description="OmpA-like" evidence="6">
    <location>
        <begin position="254"/>
        <end position="370"/>
    </location>
</feature>
<dbReference type="Proteomes" id="UP001207116">
    <property type="component" value="Unassembled WGS sequence"/>
</dbReference>
<dbReference type="SUPFAM" id="SSF103088">
    <property type="entry name" value="OmpA-like"/>
    <property type="match status" value="1"/>
</dbReference>
<comment type="subcellular location">
    <subcellularLocation>
        <location evidence="1">Cell outer membrane</location>
    </subcellularLocation>
</comment>
<keyword evidence="5" id="KW-0732">Signal</keyword>
<keyword evidence="8" id="KW-1185">Reference proteome</keyword>
<dbReference type="EMBL" id="JAPFQP010000004">
    <property type="protein sequence ID" value="MCX2720594.1"/>
    <property type="molecule type" value="Genomic_DNA"/>
</dbReference>
<dbReference type="InterPro" id="IPR006665">
    <property type="entry name" value="OmpA-like"/>
</dbReference>
<evidence type="ECO:0000256" key="1">
    <source>
        <dbReference type="ARBA" id="ARBA00004442"/>
    </source>
</evidence>
<dbReference type="PROSITE" id="PS51123">
    <property type="entry name" value="OMPA_2"/>
    <property type="match status" value="1"/>
</dbReference>
<keyword evidence="2 3" id="KW-0472">Membrane</keyword>
<feature type="chain" id="PRO_5042147279" evidence="5">
    <location>
        <begin position="24"/>
        <end position="370"/>
    </location>
</feature>